<evidence type="ECO:0000256" key="1">
    <source>
        <dbReference type="ARBA" id="ARBA00004141"/>
    </source>
</evidence>
<feature type="transmembrane region" description="Helical" evidence="7">
    <location>
        <begin position="448"/>
        <end position="466"/>
    </location>
</feature>
<comment type="subcellular location">
    <subcellularLocation>
        <location evidence="1">Membrane</location>
        <topology evidence="1">Multi-pass membrane protein</topology>
    </subcellularLocation>
</comment>
<dbReference type="AlphaFoldDB" id="A0A6H0XY72"/>
<dbReference type="EMBL" id="CP051141">
    <property type="protein sequence ID" value="QIW99702.1"/>
    <property type="molecule type" value="Genomic_DNA"/>
</dbReference>
<feature type="transmembrane region" description="Helical" evidence="7">
    <location>
        <begin position="527"/>
        <end position="546"/>
    </location>
</feature>
<keyword evidence="9" id="KW-1185">Reference proteome</keyword>
<dbReference type="InterPro" id="IPR045069">
    <property type="entry name" value="MATE_euk"/>
</dbReference>
<feature type="region of interest" description="Disordered" evidence="6">
    <location>
        <begin position="91"/>
        <end position="110"/>
    </location>
</feature>
<feature type="region of interest" description="Disordered" evidence="6">
    <location>
        <begin position="1"/>
        <end position="76"/>
    </location>
</feature>
<proteinExistence type="inferred from homology"/>
<feature type="transmembrane region" description="Helical" evidence="7">
    <location>
        <begin position="628"/>
        <end position="647"/>
    </location>
</feature>
<feature type="transmembrane region" description="Helical" evidence="7">
    <location>
        <begin position="309"/>
        <end position="335"/>
    </location>
</feature>
<evidence type="ECO:0008006" key="10">
    <source>
        <dbReference type="Google" id="ProtNLM"/>
    </source>
</evidence>
<dbReference type="CDD" id="cd13132">
    <property type="entry name" value="MATE_eukaryotic"/>
    <property type="match status" value="1"/>
</dbReference>
<dbReference type="GO" id="GO:0016020">
    <property type="term" value="C:membrane"/>
    <property type="evidence" value="ECO:0007669"/>
    <property type="project" value="UniProtKB-SubCell"/>
</dbReference>
<accession>A0A6H0XY72</accession>
<evidence type="ECO:0000256" key="5">
    <source>
        <dbReference type="ARBA" id="ARBA00023136"/>
    </source>
</evidence>
<evidence type="ECO:0000313" key="8">
    <source>
        <dbReference type="EMBL" id="QIW99702.1"/>
    </source>
</evidence>
<feature type="transmembrane region" description="Helical" evidence="7">
    <location>
        <begin position="347"/>
        <end position="364"/>
    </location>
</feature>
<keyword evidence="5 7" id="KW-0472">Membrane</keyword>
<feature type="transmembrane region" description="Helical" evidence="7">
    <location>
        <begin position="600"/>
        <end position="622"/>
    </location>
</feature>
<dbReference type="GO" id="GO:1990961">
    <property type="term" value="P:xenobiotic detoxification by transmembrane export across the plasma membrane"/>
    <property type="evidence" value="ECO:0007669"/>
    <property type="project" value="InterPro"/>
</dbReference>
<dbReference type="GO" id="GO:0015297">
    <property type="term" value="F:antiporter activity"/>
    <property type="evidence" value="ECO:0007669"/>
    <property type="project" value="InterPro"/>
</dbReference>
<name>A0A6H0XY72_9PEZI</name>
<feature type="transmembrane region" description="Helical" evidence="7">
    <location>
        <begin position="376"/>
        <end position="395"/>
    </location>
</feature>
<feature type="compositionally biased region" description="Acidic residues" evidence="6">
    <location>
        <begin position="47"/>
        <end position="60"/>
    </location>
</feature>
<keyword evidence="3 7" id="KW-0812">Transmembrane</keyword>
<organism evidence="8 9">
    <name type="scientific">Peltaster fructicola</name>
    <dbReference type="NCBI Taxonomy" id="286661"/>
    <lineage>
        <taxon>Eukaryota</taxon>
        <taxon>Fungi</taxon>
        <taxon>Dikarya</taxon>
        <taxon>Ascomycota</taxon>
        <taxon>Pezizomycotina</taxon>
        <taxon>Dothideomycetes</taxon>
        <taxon>Dothideomycetes incertae sedis</taxon>
        <taxon>Peltaster</taxon>
    </lineage>
</organism>
<evidence type="ECO:0000256" key="4">
    <source>
        <dbReference type="ARBA" id="ARBA00022989"/>
    </source>
</evidence>
<dbReference type="Proteomes" id="UP000503462">
    <property type="component" value="Chromosome 3"/>
</dbReference>
<dbReference type="PANTHER" id="PTHR11206">
    <property type="entry name" value="MULTIDRUG RESISTANCE PROTEIN"/>
    <property type="match status" value="1"/>
</dbReference>
<evidence type="ECO:0000313" key="9">
    <source>
        <dbReference type="Proteomes" id="UP000503462"/>
    </source>
</evidence>
<evidence type="ECO:0000256" key="2">
    <source>
        <dbReference type="ARBA" id="ARBA00010199"/>
    </source>
</evidence>
<comment type="similarity">
    <text evidence="2">Belongs to the multi antimicrobial extrusion (MATE) (TC 2.A.66.1) family.</text>
</comment>
<keyword evidence="4 7" id="KW-1133">Transmembrane helix</keyword>
<dbReference type="NCBIfam" id="TIGR00797">
    <property type="entry name" value="matE"/>
    <property type="match status" value="1"/>
</dbReference>
<feature type="compositionally biased region" description="Polar residues" evidence="6">
    <location>
        <begin position="7"/>
        <end position="34"/>
    </location>
</feature>
<feature type="transmembrane region" description="Helical" evidence="7">
    <location>
        <begin position="401"/>
        <end position="427"/>
    </location>
</feature>
<reference evidence="8 9" key="1">
    <citation type="journal article" date="2016" name="Sci. Rep.">
        <title>Peltaster fructicola genome reveals evolution from an invasive phytopathogen to an ectophytic parasite.</title>
        <authorList>
            <person name="Xu C."/>
            <person name="Chen H."/>
            <person name="Gleason M.L."/>
            <person name="Xu J.R."/>
            <person name="Liu H."/>
            <person name="Zhang R."/>
            <person name="Sun G."/>
        </authorList>
    </citation>
    <scope>NUCLEOTIDE SEQUENCE [LARGE SCALE GENOMIC DNA]</scope>
    <source>
        <strain evidence="8 9">LNHT1506</strain>
    </source>
</reference>
<sequence length="665" mass="73033">MSKPSDTDATSSIRSDQALSLSTKVQQAHDSLITTIAEESIARDIEDSAIEEEDEDDNDVDSTSRHRKSMDIHHHTEHSLAATFHRPSFAGGSRPFFGAQIPESRGTTQQEIDDAINDERSLLRDNRIIPPKHPRSQSVASGRSARLRARVSIPVFHIPRLAHGEAVDEEAIIGEPEEPTETTALLGARDPELPYGGEDDPQNIEQKWEEAVLSGKIKTSWQREAKVLFRYAAPGVITFLLQNSLTMTSIFTVGHIGKTELGAVSLGSMTANITGYAFFHGLTTSLDTLCAQAYGSGKRHLVGLQLQRMVWFLWLITIPIAIVWLFASEILAAIIPEQDIAALSGRYLKVLILGAPAYALFESGKRYVQAQGRFEATTYVLLFCAPLNIFLHWLFVWKFEWGFIGCPIAVVITENLMPVLLILYIYFFIGLECWPGFTRNAFKNWGPMIRLALPGMVMVMAEFLAFEILTLSSSWISATHLGANTILQTLSVLTFQLPFPLSIAASTRVANLIGATLPEAAIVTTRVTFILGTIIGIFNMVLLLALRDYVPYLFTGDEDVALLASQVLPVNAAFQLVDAIAAQCNGLLRGLGKQEFGGYINLFAYYVIALPISFGTGFGLHWDLYGLWAGPAIGLAVVSVGEGYYIWRTSFAKASEEAAVRNAAG</sequence>
<gene>
    <name evidence="8" type="ORF">AMS68_005220</name>
</gene>
<dbReference type="GO" id="GO:0042910">
    <property type="term" value="F:xenobiotic transmembrane transporter activity"/>
    <property type="evidence" value="ECO:0007669"/>
    <property type="project" value="InterPro"/>
</dbReference>
<dbReference type="Pfam" id="PF01554">
    <property type="entry name" value="MatE"/>
    <property type="match status" value="2"/>
</dbReference>
<evidence type="ECO:0000256" key="7">
    <source>
        <dbReference type="SAM" id="Phobius"/>
    </source>
</evidence>
<dbReference type="OrthoDB" id="2126698at2759"/>
<evidence type="ECO:0000256" key="3">
    <source>
        <dbReference type="ARBA" id="ARBA00022692"/>
    </source>
</evidence>
<evidence type="ECO:0000256" key="6">
    <source>
        <dbReference type="SAM" id="MobiDB-lite"/>
    </source>
</evidence>
<protein>
    <recommendedName>
        <fullName evidence="10">MATE efflux family protein</fullName>
    </recommendedName>
</protein>
<dbReference type="InterPro" id="IPR002528">
    <property type="entry name" value="MATE_fam"/>
</dbReference>